<keyword evidence="5" id="KW-1185">Reference proteome</keyword>
<evidence type="ECO:0000259" key="3">
    <source>
        <dbReference type="Pfam" id="PF15487"/>
    </source>
</evidence>
<comment type="caution">
    <text evidence="4">The sequence shown here is derived from an EMBL/GenBank/DDBJ whole genome shotgun (WGS) entry which is preliminary data.</text>
</comment>
<feature type="repeat" description="ANK" evidence="1">
    <location>
        <begin position="470"/>
        <end position="502"/>
    </location>
</feature>
<feature type="region of interest" description="Disordered" evidence="2">
    <location>
        <begin position="45"/>
        <end position="153"/>
    </location>
</feature>
<dbReference type="InterPro" id="IPR036770">
    <property type="entry name" value="Ankyrin_rpt-contain_sf"/>
</dbReference>
<organism evidence="4 5">
    <name type="scientific">Mizuhopecten yessoensis</name>
    <name type="common">Japanese scallop</name>
    <name type="synonym">Patinopecten yessoensis</name>
    <dbReference type="NCBI Taxonomy" id="6573"/>
    <lineage>
        <taxon>Eukaryota</taxon>
        <taxon>Metazoa</taxon>
        <taxon>Spiralia</taxon>
        <taxon>Lophotrochozoa</taxon>
        <taxon>Mollusca</taxon>
        <taxon>Bivalvia</taxon>
        <taxon>Autobranchia</taxon>
        <taxon>Pteriomorphia</taxon>
        <taxon>Pectinida</taxon>
        <taxon>Pectinoidea</taxon>
        <taxon>Pectinidae</taxon>
        <taxon>Mizuhopecten</taxon>
    </lineage>
</organism>
<evidence type="ECO:0000256" key="2">
    <source>
        <dbReference type="SAM" id="MobiDB-lite"/>
    </source>
</evidence>
<evidence type="ECO:0000313" key="4">
    <source>
        <dbReference type="EMBL" id="OWF39735.1"/>
    </source>
</evidence>
<gene>
    <name evidence="4" type="ORF">KP79_PYT05821</name>
</gene>
<evidence type="ECO:0000313" key="5">
    <source>
        <dbReference type="Proteomes" id="UP000242188"/>
    </source>
</evidence>
<accession>A0A210PTF3</accession>
<dbReference type="PANTHER" id="PTHR31980:SF1">
    <property type="entry name" value="PROTEIN FAM220A"/>
    <property type="match status" value="1"/>
</dbReference>
<dbReference type="Proteomes" id="UP000242188">
    <property type="component" value="Unassembled WGS sequence"/>
</dbReference>
<dbReference type="InterPro" id="IPR002110">
    <property type="entry name" value="Ankyrin_rpt"/>
</dbReference>
<proteinExistence type="predicted"/>
<name>A0A210PTF3_MIZYE</name>
<dbReference type="Pfam" id="PF12796">
    <property type="entry name" value="Ank_2"/>
    <property type="match status" value="1"/>
</dbReference>
<feature type="repeat" description="ANK" evidence="1">
    <location>
        <begin position="434"/>
        <end position="456"/>
    </location>
</feature>
<dbReference type="STRING" id="6573.A0A210PTF3"/>
<dbReference type="InterPro" id="IPR040355">
    <property type="entry name" value="FAM220A"/>
</dbReference>
<dbReference type="AlphaFoldDB" id="A0A210PTF3"/>
<dbReference type="SMART" id="SM00248">
    <property type="entry name" value="ANK"/>
    <property type="match status" value="3"/>
</dbReference>
<dbReference type="PROSITE" id="PS50088">
    <property type="entry name" value="ANK_REPEAT"/>
    <property type="match status" value="2"/>
</dbReference>
<protein>
    <submittedName>
        <fullName evidence="4">Ankyrin repeat domain-containing protein 32</fullName>
    </submittedName>
</protein>
<reference evidence="4 5" key="1">
    <citation type="journal article" date="2017" name="Nat. Ecol. Evol.">
        <title>Scallop genome provides insights into evolution of bilaterian karyotype and development.</title>
        <authorList>
            <person name="Wang S."/>
            <person name="Zhang J."/>
            <person name="Jiao W."/>
            <person name="Li J."/>
            <person name="Xun X."/>
            <person name="Sun Y."/>
            <person name="Guo X."/>
            <person name="Huan P."/>
            <person name="Dong B."/>
            <person name="Zhang L."/>
            <person name="Hu X."/>
            <person name="Sun X."/>
            <person name="Wang J."/>
            <person name="Zhao C."/>
            <person name="Wang Y."/>
            <person name="Wang D."/>
            <person name="Huang X."/>
            <person name="Wang R."/>
            <person name="Lv J."/>
            <person name="Li Y."/>
            <person name="Zhang Z."/>
            <person name="Liu B."/>
            <person name="Lu W."/>
            <person name="Hui Y."/>
            <person name="Liang J."/>
            <person name="Zhou Z."/>
            <person name="Hou R."/>
            <person name="Li X."/>
            <person name="Liu Y."/>
            <person name="Li H."/>
            <person name="Ning X."/>
            <person name="Lin Y."/>
            <person name="Zhao L."/>
            <person name="Xing Q."/>
            <person name="Dou J."/>
            <person name="Li Y."/>
            <person name="Mao J."/>
            <person name="Guo H."/>
            <person name="Dou H."/>
            <person name="Li T."/>
            <person name="Mu C."/>
            <person name="Jiang W."/>
            <person name="Fu Q."/>
            <person name="Fu X."/>
            <person name="Miao Y."/>
            <person name="Liu J."/>
            <person name="Yu Q."/>
            <person name="Li R."/>
            <person name="Liao H."/>
            <person name="Li X."/>
            <person name="Kong Y."/>
            <person name="Jiang Z."/>
            <person name="Chourrout D."/>
            <person name="Li R."/>
            <person name="Bao Z."/>
        </authorList>
    </citation>
    <scope>NUCLEOTIDE SEQUENCE [LARGE SCALE GENOMIC DNA]</scope>
    <source>
        <strain evidence="4 5">PY_sf001</strain>
    </source>
</reference>
<dbReference type="EMBL" id="NEDP02005511">
    <property type="protein sequence ID" value="OWF39735.1"/>
    <property type="molecule type" value="Genomic_DNA"/>
</dbReference>
<evidence type="ECO:0000256" key="1">
    <source>
        <dbReference type="PROSITE-ProRule" id="PRU00023"/>
    </source>
</evidence>
<feature type="compositionally biased region" description="Low complexity" evidence="2">
    <location>
        <begin position="45"/>
        <end position="54"/>
    </location>
</feature>
<dbReference type="InterPro" id="IPR029155">
    <property type="entry name" value="SIPAR"/>
</dbReference>
<dbReference type="Pfam" id="PF15487">
    <property type="entry name" value="FAM220"/>
    <property type="match status" value="1"/>
</dbReference>
<keyword evidence="1" id="KW-0040">ANK repeat</keyword>
<feature type="domain" description="SIPAR" evidence="3">
    <location>
        <begin position="6"/>
        <end position="331"/>
    </location>
</feature>
<dbReference type="PROSITE" id="PS50297">
    <property type="entry name" value="ANK_REP_REGION"/>
    <property type="match status" value="2"/>
</dbReference>
<dbReference type="PANTHER" id="PTHR31980">
    <property type="entry name" value="PROTEIN FAM220A"/>
    <property type="match status" value="1"/>
</dbReference>
<dbReference type="OrthoDB" id="60433at2759"/>
<dbReference type="Gene3D" id="1.25.40.20">
    <property type="entry name" value="Ankyrin repeat-containing domain"/>
    <property type="match status" value="1"/>
</dbReference>
<feature type="compositionally biased region" description="Basic residues" evidence="2">
    <location>
        <begin position="104"/>
        <end position="115"/>
    </location>
</feature>
<sequence length="526" mass="59099">MSRGVRDLRELICVSRLTFRNSDDEEPQFLTDDEVVAKDFDRLSVSSSDSVGGVEATNGGRHISPDSGCVTNGSTPPELPMEEDTTLSTTPIIVKSPPVPTKVGRTRRKKKRAPHKVLSTEPSRHELPKPPRIPPLRPRYKTSNSSDNDSDVDMESCPVQRYGSHVTGFRKTQAEGNFDDILCYMDATVVSNWLERANKMVTEITAYCNSDDSFVTFAHFWFTGFDDIQKIELFDLEHSILVEEMSFAFAVGKDQGKVNQRDLNNFISALFREYPDKLLSTKGPNMFLNHLDVLSSQKHVQYKKLLSDVKCSTKNKQYAQWILATRSFALVSVWSAVVNFYRNLLEKISPSRPPSSQSHREEDTNLRRIGQAIRLGFADVVHYYFTEGHIKPHLVDPNGRTFVFSAVMYNQCGVLHYLINRVKPMIDVNLAADTGNTPLHAAANSGNDRLVEVLLQCPQINVNAINPQCENATPLHLAVMHGHRTVVEKLVKAKADLSLKMGELNAEDIAKQFDSYATLRVLKDSV</sequence>
<dbReference type="SUPFAM" id="SSF48403">
    <property type="entry name" value="Ankyrin repeat"/>
    <property type="match status" value="1"/>
</dbReference>